<dbReference type="InterPro" id="IPR058980">
    <property type="entry name" value="Glyco_transf_N"/>
</dbReference>
<dbReference type="Pfam" id="PF26168">
    <property type="entry name" value="Glyco_transf_N"/>
    <property type="match status" value="1"/>
</dbReference>
<dbReference type="EC" id="2.4.1.-" evidence="5"/>
<organism evidence="7 8">
    <name type="scientific">Liquidambar formosana</name>
    <name type="common">Formosan gum</name>
    <dbReference type="NCBI Taxonomy" id="63359"/>
    <lineage>
        <taxon>Eukaryota</taxon>
        <taxon>Viridiplantae</taxon>
        <taxon>Streptophyta</taxon>
        <taxon>Embryophyta</taxon>
        <taxon>Tracheophyta</taxon>
        <taxon>Spermatophyta</taxon>
        <taxon>Magnoliopsida</taxon>
        <taxon>eudicotyledons</taxon>
        <taxon>Gunneridae</taxon>
        <taxon>Pentapetalae</taxon>
        <taxon>Saxifragales</taxon>
        <taxon>Altingiaceae</taxon>
        <taxon>Liquidambar</taxon>
    </lineage>
</organism>
<dbReference type="Gene3D" id="3.40.50.2000">
    <property type="entry name" value="Glycogen Phosphorylase B"/>
    <property type="match status" value="2"/>
</dbReference>
<comment type="caution">
    <text evidence="7">The sequence shown here is derived from an EMBL/GenBank/DDBJ whole genome shotgun (WGS) entry which is preliminary data.</text>
</comment>
<dbReference type="Proteomes" id="UP001415857">
    <property type="component" value="Unassembled WGS sequence"/>
</dbReference>
<dbReference type="CDD" id="cd03784">
    <property type="entry name" value="GT1_Gtf-like"/>
    <property type="match status" value="1"/>
</dbReference>
<feature type="domain" description="Glycosyltransferase N-terminal" evidence="6">
    <location>
        <begin position="10"/>
        <end position="249"/>
    </location>
</feature>
<gene>
    <name evidence="7" type="ORF">L1049_001421</name>
</gene>
<dbReference type="InterPro" id="IPR002213">
    <property type="entry name" value="UDP_glucos_trans"/>
</dbReference>
<keyword evidence="2 4" id="KW-0328">Glycosyltransferase</keyword>
<dbReference type="FunFam" id="3.40.50.2000:FF:000047">
    <property type="entry name" value="Glycosyltransferase"/>
    <property type="match status" value="1"/>
</dbReference>
<proteinExistence type="inferred from homology"/>
<evidence type="ECO:0000313" key="8">
    <source>
        <dbReference type="Proteomes" id="UP001415857"/>
    </source>
</evidence>
<dbReference type="SUPFAM" id="SSF53756">
    <property type="entry name" value="UDP-Glycosyltransferase/glycogen phosphorylase"/>
    <property type="match status" value="1"/>
</dbReference>
<dbReference type="AlphaFoldDB" id="A0AAP0NEP2"/>
<dbReference type="FunFam" id="3.40.50.2000:FF:000071">
    <property type="entry name" value="Glycosyltransferase"/>
    <property type="match status" value="1"/>
</dbReference>
<evidence type="ECO:0000256" key="4">
    <source>
        <dbReference type="RuleBase" id="RU003718"/>
    </source>
</evidence>
<dbReference type="PANTHER" id="PTHR48047:SF182">
    <property type="entry name" value="GLYCOSYLTRANSFERASE"/>
    <property type="match status" value="1"/>
</dbReference>
<comment type="similarity">
    <text evidence="1 4">Belongs to the UDP-glycosyltransferase family.</text>
</comment>
<evidence type="ECO:0000256" key="2">
    <source>
        <dbReference type="ARBA" id="ARBA00022676"/>
    </source>
</evidence>
<evidence type="ECO:0000313" key="7">
    <source>
        <dbReference type="EMBL" id="KAK9269644.1"/>
    </source>
</evidence>
<evidence type="ECO:0000256" key="5">
    <source>
        <dbReference type="RuleBase" id="RU362057"/>
    </source>
</evidence>
<dbReference type="GO" id="GO:0035251">
    <property type="term" value="F:UDP-glucosyltransferase activity"/>
    <property type="evidence" value="ECO:0007669"/>
    <property type="project" value="TreeGrafter"/>
</dbReference>
<sequence>MGSQNHRHDQIHCLLIPLMSQSRLIPYTDMAKLLAGHGLTVSIITTPVNALRFKPIVDNALNSNLKIHLLPLPFPCKEAGLPEGCENMDSIPSPDLVTPFFKAASMLQKPLEKLLATRELRPTCIISECCLPWTADVATKFNIPRYVFHAISCFTLLCSHNLLKVHNTATSDSESFFVPGMPDKIQLTKNQLPGVMKRRVDGLGDFLDRMRETELSSQGLLVNSFEELEPEYVKGYRKVAKNIWCIGPVSLSNKEVSDKYERGNKSSINENQCLEWLNSMKPSSVIYVCFGSLCHLSPSQLIEIGLGLEASNRPFIWIIRKADDSPEIEKWLAQERFQKRVQGRGLIIRGWAPQVLILSHPAIGGFLTHCGWNSTLEGVCAGVPMITWPMFAEQFYNEKLVVQMLRTGVRIGVEVSMEWGEEEKGGGLVKREKIVKAIEEVMDEGEEGLERRKRARELGEMANKAIEGGSSHLNMTLFIQDIMRKQVTHEMPTQENGASLLIRELAIV</sequence>
<accession>A0AAP0NEP2</accession>
<keyword evidence="8" id="KW-1185">Reference proteome</keyword>
<dbReference type="PROSITE" id="PS00375">
    <property type="entry name" value="UDPGT"/>
    <property type="match status" value="1"/>
</dbReference>
<keyword evidence="3 4" id="KW-0808">Transferase</keyword>
<dbReference type="EMBL" id="JBBPBK010000015">
    <property type="protein sequence ID" value="KAK9269644.1"/>
    <property type="molecule type" value="Genomic_DNA"/>
</dbReference>
<protein>
    <recommendedName>
        <fullName evidence="5">Glycosyltransferase</fullName>
        <ecNumber evidence="5">2.4.1.-</ecNumber>
    </recommendedName>
</protein>
<evidence type="ECO:0000256" key="3">
    <source>
        <dbReference type="ARBA" id="ARBA00022679"/>
    </source>
</evidence>
<dbReference type="InterPro" id="IPR035595">
    <property type="entry name" value="UDP_glycos_trans_CS"/>
</dbReference>
<dbReference type="PANTHER" id="PTHR48047">
    <property type="entry name" value="GLYCOSYLTRANSFERASE"/>
    <property type="match status" value="1"/>
</dbReference>
<evidence type="ECO:0000259" key="6">
    <source>
        <dbReference type="Pfam" id="PF26168"/>
    </source>
</evidence>
<reference evidence="7 8" key="1">
    <citation type="journal article" date="2024" name="Plant J.">
        <title>Genome sequences and population genomics reveal climatic adaptation and genomic divergence between two closely related sweetgum species.</title>
        <authorList>
            <person name="Xu W.Q."/>
            <person name="Ren C.Q."/>
            <person name="Zhang X.Y."/>
            <person name="Comes H.P."/>
            <person name="Liu X.H."/>
            <person name="Li Y.G."/>
            <person name="Kettle C.J."/>
            <person name="Jalonen R."/>
            <person name="Gaisberger H."/>
            <person name="Ma Y.Z."/>
            <person name="Qiu Y.X."/>
        </authorList>
    </citation>
    <scope>NUCLEOTIDE SEQUENCE [LARGE SCALE GENOMIC DNA]</scope>
    <source>
        <strain evidence="7">Hangzhou</strain>
    </source>
</reference>
<dbReference type="Pfam" id="PF00201">
    <property type="entry name" value="UDPGT"/>
    <property type="match status" value="1"/>
</dbReference>
<name>A0AAP0NEP2_LIQFO</name>
<evidence type="ECO:0000256" key="1">
    <source>
        <dbReference type="ARBA" id="ARBA00009995"/>
    </source>
</evidence>